<dbReference type="PANTHER" id="PTHR12312">
    <property type="entry name" value="TWISTED GASTRULATION PROTEIN HOMOLOG 1-A-RELATED"/>
    <property type="match status" value="1"/>
</dbReference>
<dbReference type="InterPro" id="IPR057635">
    <property type="entry name" value="Tsg_N"/>
</dbReference>
<evidence type="ECO:0000256" key="7">
    <source>
        <dbReference type="SAM" id="SignalP"/>
    </source>
</evidence>
<name>T1GMV7_MEGSC</name>
<evidence type="ECO:0000259" key="8">
    <source>
        <dbReference type="Pfam" id="PF04668"/>
    </source>
</evidence>
<reference evidence="10" key="2">
    <citation type="submission" date="2015-06" db="UniProtKB">
        <authorList>
            <consortium name="EnsemblMetazoa"/>
        </authorList>
    </citation>
    <scope>IDENTIFICATION</scope>
</reference>
<dbReference type="InterPro" id="IPR057726">
    <property type="entry name" value="Tsg_C"/>
</dbReference>
<sequence length="248" mass="27882">MLIHLAATFLAICHIVCGCNRIYCASAISNCLIDPSCGEVSNVAIEESCRQSFADCMGIFFDDCCNCIDMCPKGRSKRRVTERTKSSVAILDGLPVNMFKELTDTPDKTWETFTFPIDLDVVSRKPKLVEQFNYYSRNKREPESSHIVPVNCTVVYMNKCLSYNKCRESCLKIGSGSFRWFNDACCECVSPQCIIDYGLNEKAICSPLPTQIIIGCFNSSNEVRYSPLNVICSLAPEMGNQKYFPKRP</sequence>
<accession>T1GMV7</accession>
<comment type="subcellular location">
    <subcellularLocation>
        <location evidence="1">Secreted</location>
    </subcellularLocation>
</comment>
<evidence type="ECO:0000256" key="2">
    <source>
        <dbReference type="ARBA" id="ARBA00010047"/>
    </source>
</evidence>
<evidence type="ECO:0000259" key="9">
    <source>
        <dbReference type="Pfam" id="PF23782"/>
    </source>
</evidence>
<evidence type="ECO:0000256" key="5">
    <source>
        <dbReference type="ARBA" id="ARBA00022729"/>
    </source>
</evidence>
<feature type="chain" id="PRO_5004577032" evidence="7">
    <location>
        <begin position="19"/>
        <end position="248"/>
    </location>
</feature>
<feature type="signal peptide" evidence="7">
    <location>
        <begin position="1"/>
        <end position="18"/>
    </location>
</feature>
<feature type="domain" description="Tsg N-terminal" evidence="9">
    <location>
        <begin position="18"/>
        <end position="75"/>
    </location>
</feature>
<keyword evidence="6" id="KW-0325">Glycoprotein</keyword>
<evidence type="ECO:0000256" key="6">
    <source>
        <dbReference type="ARBA" id="ARBA00023180"/>
    </source>
</evidence>
<proteinExistence type="inferred from homology"/>
<protein>
    <submittedName>
        <fullName evidence="10">Uncharacterized protein</fullName>
    </submittedName>
</protein>
<dbReference type="GO" id="GO:0030510">
    <property type="term" value="P:regulation of BMP signaling pathway"/>
    <property type="evidence" value="ECO:0007669"/>
    <property type="project" value="TreeGrafter"/>
</dbReference>
<dbReference type="STRING" id="36166.T1GMV7"/>
<dbReference type="HOGENOM" id="CLU_1121200_0_0_1"/>
<evidence type="ECO:0000256" key="4">
    <source>
        <dbReference type="ARBA" id="ARBA00022525"/>
    </source>
</evidence>
<keyword evidence="5 7" id="KW-0732">Signal</keyword>
<evidence type="ECO:0000313" key="11">
    <source>
        <dbReference type="Proteomes" id="UP000015102"/>
    </source>
</evidence>
<evidence type="ECO:0000313" key="10">
    <source>
        <dbReference type="EnsemblMetazoa" id="MESCA004891-PA"/>
    </source>
</evidence>
<keyword evidence="4" id="KW-0964">Secreted</keyword>
<comment type="similarity">
    <text evidence="2">Belongs to the twisted gastrulation protein family.</text>
</comment>
<dbReference type="GO" id="GO:0005615">
    <property type="term" value="C:extracellular space"/>
    <property type="evidence" value="ECO:0007669"/>
    <property type="project" value="TreeGrafter"/>
</dbReference>
<evidence type="ECO:0000256" key="3">
    <source>
        <dbReference type="ARBA" id="ARBA00022473"/>
    </source>
</evidence>
<feature type="domain" description="Tsg C-terminal" evidence="8">
    <location>
        <begin position="84"/>
        <end position="203"/>
    </location>
</feature>
<dbReference type="Proteomes" id="UP000015102">
    <property type="component" value="Unassembled WGS sequence"/>
</dbReference>
<dbReference type="Pfam" id="PF04668">
    <property type="entry name" value="Tsg"/>
    <property type="match status" value="1"/>
</dbReference>
<organism evidence="10 11">
    <name type="scientific">Megaselia scalaris</name>
    <name type="common">Humpbacked fly</name>
    <name type="synonym">Phora scalaris</name>
    <dbReference type="NCBI Taxonomy" id="36166"/>
    <lineage>
        <taxon>Eukaryota</taxon>
        <taxon>Metazoa</taxon>
        <taxon>Ecdysozoa</taxon>
        <taxon>Arthropoda</taxon>
        <taxon>Hexapoda</taxon>
        <taxon>Insecta</taxon>
        <taxon>Pterygota</taxon>
        <taxon>Neoptera</taxon>
        <taxon>Endopterygota</taxon>
        <taxon>Diptera</taxon>
        <taxon>Brachycera</taxon>
        <taxon>Muscomorpha</taxon>
        <taxon>Platypezoidea</taxon>
        <taxon>Phoridae</taxon>
        <taxon>Megaseliini</taxon>
        <taxon>Megaselia</taxon>
    </lineage>
</organism>
<keyword evidence="11" id="KW-1185">Reference proteome</keyword>
<dbReference type="EMBL" id="CAQQ02004340">
    <property type="status" value="NOT_ANNOTATED_CDS"/>
    <property type="molecule type" value="Genomic_DNA"/>
</dbReference>
<dbReference type="AlphaFoldDB" id="T1GMV7"/>
<dbReference type="Pfam" id="PF23782">
    <property type="entry name" value="Tsg_N"/>
    <property type="match status" value="1"/>
</dbReference>
<dbReference type="EnsemblMetazoa" id="MESCA004891-RA">
    <property type="protein sequence ID" value="MESCA004891-PA"/>
    <property type="gene ID" value="MESCA004891"/>
</dbReference>
<evidence type="ECO:0000256" key="1">
    <source>
        <dbReference type="ARBA" id="ARBA00004613"/>
    </source>
</evidence>
<dbReference type="PANTHER" id="PTHR12312:SF16">
    <property type="entry name" value="TWISTED GASTRULATION PROTEIN HOMOLOG 1-A-RELATED"/>
    <property type="match status" value="1"/>
</dbReference>
<keyword evidence="3" id="KW-0217">Developmental protein</keyword>
<dbReference type="InterPro" id="IPR006761">
    <property type="entry name" value="Tsg"/>
</dbReference>
<reference evidence="11" key="1">
    <citation type="submission" date="2013-02" db="EMBL/GenBank/DDBJ databases">
        <authorList>
            <person name="Hughes D."/>
        </authorList>
    </citation>
    <scope>NUCLEOTIDE SEQUENCE</scope>
    <source>
        <strain>Durham</strain>
        <strain evidence="11">NC isolate 2 -- Noor lab</strain>
    </source>
</reference>